<dbReference type="Proteomes" id="UP000011648">
    <property type="component" value="Unassembled WGS sequence"/>
</dbReference>
<dbReference type="GO" id="GO:0006741">
    <property type="term" value="P:NADP+ biosynthetic process"/>
    <property type="evidence" value="ECO:0007669"/>
    <property type="project" value="InterPro"/>
</dbReference>
<accession>L9ZZ78</accession>
<dbReference type="SUPFAM" id="SSF111331">
    <property type="entry name" value="NAD kinase/diacylglycerol kinase-like"/>
    <property type="match status" value="1"/>
</dbReference>
<keyword evidence="1" id="KW-0808">Transferase</keyword>
<dbReference type="EMBL" id="AOIL01000034">
    <property type="protein sequence ID" value="ELY91825.1"/>
    <property type="molecule type" value="Genomic_DNA"/>
</dbReference>
<proteinExistence type="predicted"/>
<dbReference type="STRING" id="1230458.C484_10016"/>
<dbReference type="PANTHER" id="PTHR40697:SF3">
    <property type="entry name" value="ACETOIN CATABOLISM PROTEIN X"/>
    <property type="match status" value="1"/>
</dbReference>
<protein>
    <submittedName>
        <fullName evidence="1">ATP-NAD/AcoX kinase</fullName>
    </submittedName>
</protein>
<keyword evidence="2" id="KW-1185">Reference proteome</keyword>
<evidence type="ECO:0000313" key="1">
    <source>
        <dbReference type="EMBL" id="ELY91825.1"/>
    </source>
</evidence>
<reference evidence="1 2" key="1">
    <citation type="journal article" date="2014" name="PLoS Genet.">
        <title>Phylogenetically driven sequencing of extremely halophilic archaea reveals strategies for static and dynamic osmo-response.</title>
        <authorList>
            <person name="Becker E.A."/>
            <person name="Seitzer P.M."/>
            <person name="Tritt A."/>
            <person name="Larsen D."/>
            <person name="Krusor M."/>
            <person name="Yao A.I."/>
            <person name="Wu D."/>
            <person name="Madern D."/>
            <person name="Eisen J.A."/>
            <person name="Darling A.E."/>
            <person name="Facciotti M.T."/>
        </authorList>
    </citation>
    <scope>NUCLEOTIDE SEQUENCE [LARGE SCALE GENOMIC DNA]</scope>
    <source>
        <strain evidence="1 2">DSM 12281</strain>
    </source>
</reference>
<dbReference type="InterPro" id="IPR016064">
    <property type="entry name" value="NAD/diacylglycerol_kinase_sf"/>
</dbReference>
<dbReference type="AlphaFoldDB" id="L9ZZ78"/>
<keyword evidence="1" id="KW-0418">Kinase</keyword>
<name>L9ZZ78_9EURY</name>
<dbReference type="InterPro" id="IPR002504">
    <property type="entry name" value="NADK"/>
</dbReference>
<comment type="caution">
    <text evidence="1">The sequence shown here is derived from an EMBL/GenBank/DDBJ whole genome shotgun (WGS) entry which is preliminary data.</text>
</comment>
<dbReference type="PATRIC" id="fig|1230458.4.peg.2012"/>
<dbReference type="OrthoDB" id="45424at2157"/>
<dbReference type="InterPro" id="IPR039065">
    <property type="entry name" value="AcoX-like"/>
</dbReference>
<dbReference type="GO" id="GO:0003951">
    <property type="term" value="F:NAD+ kinase activity"/>
    <property type="evidence" value="ECO:0007669"/>
    <property type="project" value="InterPro"/>
</dbReference>
<dbReference type="Gene3D" id="3.40.50.10330">
    <property type="entry name" value="Probable inorganic polyphosphate/atp-NAD kinase, domain 1"/>
    <property type="match status" value="1"/>
</dbReference>
<organism evidence="1 2">
    <name type="scientific">Natrialba taiwanensis DSM 12281</name>
    <dbReference type="NCBI Taxonomy" id="1230458"/>
    <lineage>
        <taxon>Archaea</taxon>
        <taxon>Methanobacteriati</taxon>
        <taxon>Methanobacteriota</taxon>
        <taxon>Stenosarchaea group</taxon>
        <taxon>Halobacteria</taxon>
        <taxon>Halobacteriales</taxon>
        <taxon>Natrialbaceae</taxon>
        <taxon>Natrialba</taxon>
    </lineage>
</organism>
<dbReference type="Pfam" id="PF01513">
    <property type="entry name" value="NAD_kinase"/>
    <property type="match status" value="1"/>
</dbReference>
<gene>
    <name evidence="1" type="ORF">C484_10016</name>
</gene>
<dbReference type="PANTHER" id="PTHR40697">
    <property type="entry name" value="ACETOIN CATABOLISM PROTEIN X"/>
    <property type="match status" value="1"/>
</dbReference>
<dbReference type="RefSeq" id="WP_006825756.1">
    <property type="nucleotide sequence ID" value="NZ_AOIL01000034.1"/>
</dbReference>
<sequence>MAHVGLIVNPSAGRDIRRLTGGASVVDNYAKRRVAECVLDGLSLAGEFPSVAVMPDKTGIASHAIAEAPTKMDIEPVEMPIKESAADTRRAAAHFRESADVVVVLGGDGTSRDAALELGDVPLVSVSTGTNNVVPTPVDGTVAGAAAAAVANDAVDGDAVTYRHGRIDVRADDVTGEKRLSGLATVGIIDRSFVGTRAVIDPSELLGGVVSRAHPAAIGLTSVAGCIEPLAPNAPGGAALRLGDPDETDRSVRAVLAPGMTTTVGIEAHEPLDWDEPATFAVTDGVVGADGERELELTDAIVSITPTADGPRLVDVDTALEAAAAAGSLVSSETPIGDR</sequence>
<evidence type="ECO:0000313" key="2">
    <source>
        <dbReference type="Proteomes" id="UP000011648"/>
    </source>
</evidence>
<dbReference type="InterPro" id="IPR017438">
    <property type="entry name" value="ATP-NAD_kinase_N"/>
</dbReference>